<keyword evidence="10" id="KW-1185">Reference proteome</keyword>
<accession>A0AAJ7FSK4</accession>
<feature type="transmembrane region" description="Helical" evidence="9">
    <location>
        <begin position="196"/>
        <end position="215"/>
    </location>
</feature>
<dbReference type="GO" id="GO:0007165">
    <property type="term" value="P:signal transduction"/>
    <property type="evidence" value="ECO:0007669"/>
    <property type="project" value="UniProtKB-KW"/>
</dbReference>
<dbReference type="PANTHER" id="PTHR21137:SF44">
    <property type="entry name" value="ODORANT RECEPTOR 13A-RELATED"/>
    <property type="match status" value="1"/>
</dbReference>
<keyword evidence="2" id="KW-0716">Sensory transduction</keyword>
<dbReference type="Proteomes" id="UP000694920">
    <property type="component" value="Unplaced"/>
</dbReference>
<evidence type="ECO:0000256" key="8">
    <source>
        <dbReference type="ARBA" id="ARBA00023224"/>
    </source>
</evidence>
<dbReference type="GO" id="GO:0005886">
    <property type="term" value="C:plasma membrane"/>
    <property type="evidence" value="ECO:0007669"/>
    <property type="project" value="TreeGrafter"/>
</dbReference>
<evidence type="ECO:0000256" key="6">
    <source>
        <dbReference type="ARBA" id="ARBA00023136"/>
    </source>
</evidence>
<organism evidence="10 11">
    <name type="scientific">Cephus cinctus</name>
    <name type="common">Wheat stem sawfly</name>
    <dbReference type="NCBI Taxonomy" id="211228"/>
    <lineage>
        <taxon>Eukaryota</taxon>
        <taxon>Metazoa</taxon>
        <taxon>Ecdysozoa</taxon>
        <taxon>Arthropoda</taxon>
        <taxon>Hexapoda</taxon>
        <taxon>Insecta</taxon>
        <taxon>Pterygota</taxon>
        <taxon>Neoptera</taxon>
        <taxon>Endopterygota</taxon>
        <taxon>Hymenoptera</taxon>
        <taxon>Cephoidea</taxon>
        <taxon>Cephidae</taxon>
        <taxon>Cephus</taxon>
    </lineage>
</organism>
<evidence type="ECO:0000256" key="5">
    <source>
        <dbReference type="ARBA" id="ARBA00022989"/>
    </source>
</evidence>
<evidence type="ECO:0000256" key="7">
    <source>
        <dbReference type="ARBA" id="ARBA00023170"/>
    </source>
</evidence>
<comment type="subcellular location">
    <subcellularLocation>
        <location evidence="1">Membrane</location>
        <topology evidence="1">Multi-pass membrane protein</topology>
    </subcellularLocation>
</comment>
<evidence type="ECO:0000313" key="11">
    <source>
        <dbReference type="RefSeq" id="XP_015606176.1"/>
    </source>
</evidence>
<evidence type="ECO:0000256" key="3">
    <source>
        <dbReference type="ARBA" id="ARBA00022692"/>
    </source>
</evidence>
<evidence type="ECO:0000313" key="10">
    <source>
        <dbReference type="Proteomes" id="UP000694920"/>
    </source>
</evidence>
<feature type="transmembrane region" description="Helical" evidence="9">
    <location>
        <begin position="169"/>
        <end position="190"/>
    </location>
</feature>
<keyword evidence="4" id="KW-0552">Olfaction</keyword>
<feature type="transmembrane region" description="Helical" evidence="9">
    <location>
        <begin position="35"/>
        <end position="56"/>
    </location>
</feature>
<keyword evidence="6 9" id="KW-0472">Membrane</keyword>
<keyword evidence="5 9" id="KW-1133">Transmembrane helix</keyword>
<dbReference type="GO" id="GO:0004984">
    <property type="term" value="F:olfactory receptor activity"/>
    <property type="evidence" value="ECO:0007669"/>
    <property type="project" value="InterPro"/>
</dbReference>
<dbReference type="KEGG" id="ccin:107272969"/>
<proteinExistence type="predicted"/>
<keyword evidence="7 11" id="KW-0675">Receptor</keyword>
<gene>
    <name evidence="11" type="primary">LOC107272969</name>
</gene>
<protein>
    <submittedName>
        <fullName evidence="11">Odorant receptor 13a isoform X2</fullName>
    </submittedName>
</protein>
<dbReference type="RefSeq" id="XP_015606176.1">
    <property type="nucleotide sequence ID" value="XM_015750690.2"/>
</dbReference>
<dbReference type="Pfam" id="PF02949">
    <property type="entry name" value="7tm_6"/>
    <property type="match status" value="1"/>
</dbReference>
<evidence type="ECO:0000256" key="2">
    <source>
        <dbReference type="ARBA" id="ARBA00022606"/>
    </source>
</evidence>
<dbReference type="GeneID" id="107272969"/>
<evidence type="ECO:0000256" key="9">
    <source>
        <dbReference type="SAM" id="Phobius"/>
    </source>
</evidence>
<name>A0AAJ7FSK4_CEPCN</name>
<keyword evidence="8" id="KW-0807">Transducer</keyword>
<reference evidence="11" key="1">
    <citation type="submission" date="2025-08" db="UniProtKB">
        <authorList>
            <consortium name="RefSeq"/>
        </authorList>
    </citation>
    <scope>IDENTIFICATION</scope>
</reference>
<dbReference type="GO" id="GO:0005549">
    <property type="term" value="F:odorant binding"/>
    <property type="evidence" value="ECO:0007669"/>
    <property type="project" value="InterPro"/>
</dbReference>
<dbReference type="PANTHER" id="PTHR21137">
    <property type="entry name" value="ODORANT RECEPTOR"/>
    <property type="match status" value="1"/>
</dbReference>
<feature type="transmembrane region" description="Helical" evidence="9">
    <location>
        <begin position="76"/>
        <end position="106"/>
    </location>
</feature>
<sequence length="292" mass="33642">MRDFLEQIKTDYDTPQDDFEAKIYKRYADRTRKFSIGYAVWCHASFSLYIIGPFLNHTEERPFPGHTKYPLDEDKYYWFIVSHQSICTFTVSAITAAVDALFVMLVHHICAKFAVLGYNLEKIGEDLSESPSAQDELETYKKIVNCVKKHKEAIGFADSMESAFSIPTFINLTMNMIVMSTSGFVMLANVHSIPNLVKYIGLSVTLTVHLFFMSWPAQEMMDHSAEICEFAYFASWYRTSQRSKNLLKFLMMRSQVPCKLTTGKLYVMSLENFCAVLKTSMSYFTVLKSLRD</sequence>
<dbReference type="InterPro" id="IPR004117">
    <property type="entry name" value="7tm6_olfct_rcpt"/>
</dbReference>
<evidence type="ECO:0000256" key="4">
    <source>
        <dbReference type="ARBA" id="ARBA00022725"/>
    </source>
</evidence>
<keyword evidence="3 9" id="KW-0812">Transmembrane</keyword>
<dbReference type="AlphaFoldDB" id="A0AAJ7FSK4"/>
<evidence type="ECO:0000256" key="1">
    <source>
        <dbReference type="ARBA" id="ARBA00004141"/>
    </source>
</evidence>